<name>A0AAW9HBT4_9GAMM</name>
<gene>
    <name evidence="1" type="ORF">SOV92_12655</name>
</gene>
<sequence>MSATNKAQVMATLTNERLEEIASGKGCIPLTVEAQQMAHENLFLRTQLAELGKQKPVAWTNADNLFDVSIGHAAHIAPRDENTYRMPLYASPIVQALQPYTTPDEVNETDDMFRKLNARESVIAARWWNACRSAFIAGGDA</sequence>
<evidence type="ECO:0000313" key="1">
    <source>
        <dbReference type="EMBL" id="MDY4378673.1"/>
    </source>
</evidence>
<accession>A0AAW9HBT4</accession>
<organism evidence="1 2">
    <name type="scientific">Pectobacterium brasiliense</name>
    <dbReference type="NCBI Taxonomy" id="180957"/>
    <lineage>
        <taxon>Bacteria</taxon>
        <taxon>Pseudomonadati</taxon>
        <taxon>Pseudomonadota</taxon>
        <taxon>Gammaproteobacteria</taxon>
        <taxon>Enterobacterales</taxon>
        <taxon>Pectobacteriaceae</taxon>
        <taxon>Pectobacterium</taxon>
    </lineage>
</organism>
<reference evidence="1" key="1">
    <citation type="submission" date="2023-11" db="EMBL/GenBank/DDBJ databases">
        <title>Comparative genomics revealed phylogeny of phytopathogenic Pectobacterium aroidearum based on whole-genome sequencing and function of putative horizontal acquire islands in P. aroidearum PccS1.</title>
        <authorList>
            <person name="Fan J."/>
            <person name="Yang L."/>
        </authorList>
    </citation>
    <scope>NUCLEOTIDE SEQUENCE</scope>
    <source>
        <strain evidence="1">NJAU140</strain>
    </source>
</reference>
<dbReference type="AlphaFoldDB" id="A0AAW9HBT4"/>
<evidence type="ECO:0000313" key="2">
    <source>
        <dbReference type="Proteomes" id="UP001269968"/>
    </source>
</evidence>
<dbReference type="Proteomes" id="UP001269968">
    <property type="component" value="Unassembled WGS sequence"/>
</dbReference>
<proteinExistence type="predicted"/>
<comment type="caution">
    <text evidence="1">The sequence shown here is derived from an EMBL/GenBank/DDBJ whole genome shotgun (WGS) entry which is preliminary data.</text>
</comment>
<protein>
    <submittedName>
        <fullName evidence="1">Uncharacterized protein</fullName>
    </submittedName>
</protein>
<dbReference type="RefSeq" id="WP_320714459.1">
    <property type="nucleotide sequence ID" value="NZ_JAXHOZ010000048.1"/>
</dbReference>
<dbReference type="EMBL" id="JAXHOZ010000048">
    <property type="protein sequence ID" value="MDY4378673.1"/>
    <property type="molecule type" value="Genomic_DNA"/>
</dbReference>